<proteinExistence type="predicted"/>
<comment type="caution">
    <text evidence="2">The sequence shown here is derived from an EMBL/GenBank/DDBJ whole genome shotgun (WGS) entry which is preliminary data.</text>
</comment>
<reference evidence="3" key="1">
    <citation type="journal article" date="2019" name="Int. J. Syst. Evol. Microbiol.">
        <title>The Global Catalogue of Microorganisms (GCM) 10K type strain sequencing project: providing services to taxonomists for standard genome sequencing and annotation.</title>
        <authorList>
            <consortium name="The Broad Institute Genomics Platform"/>
            <consortium name="The Broad Institute Genome Sequencing Center for Infectious Disease"/>
            <person name="Wu L."/>
            <person name="Ma J."/>
        </authorList>
    </citation>
    <scope>NUCLEOTIDE SEQUENCE [LARGE SCALE GENOMIC DNA]</scope>
    <source>
        <strain evidence="3">JCM 12125</strain>
    </source>
</reference>
<gene>
    <name evidence="2" type="ORF">ACFPIE_11155</name>
</gene>
<evidence type="ECO:0000313" key="3">
    <source>
        <dbReference type="Proteomes" id="UP001596152"/>
    </source>
</evidence>
<feature type="region of interest" description="Disordered" evidence="1">
    <location>
        <begin position="154"/>
        <end position="176"/>
    </location>
</feature>
<keyword evidence="3" id="KW-1185">Reference proteome</keyword>
<sequence length="201" mass="22491">MASVELAALRARILELERKFVGFDVPLDREPNSDELDSIAAFKLLVHAEIEGFIEARVQYAVDEAVRLWKVDQKISRALLFILMRWSSEEEQSSTLGMDSARFTQQIERCAQRARKEVDENNGIKLDALQKLGCSAGFLIDDLQPTLTGAANSYGKDRGDVAHKPRGQVRSLNGPREEAGAARALVDELERFDDQLINFAT</sequence>
<evidence type="ECO:0000256" key="1">
    <source>
        <dbReference type="SAM" id="MobiDB-lite"/>
    </source>
</evidence>
<dbReference type="EMBL" id="JBHSLF010000021">
    <property type="protein sequence ID" value="MFC5344476.1"/>
    <property type="molecule type" value="Genomic_DNA"/>
</dbReference>
<evidence type="ECO:0000313" key="2">
    <source>
        <dbReference type="EMBL" id="MFC5344476.1"/>
    </source>
</evidence>
<accession>A0ABW0FTF5</accession>
<dbReference type="RefSeq" id="WP_374036104.1">
    <property type="nucleotide sequence ID" value="NZ_CP169082.1"/>
</dbReference>
<dbReference type="Proteomes" id="UP001596152">
    <property type="component" value="Unassembled WGS sequence"/>
</dbReference>
<name>A0ABW0FTF5_9CAUL</name>
<evidence type="ECO:0008006" key="4">
    <source>
        <dbReference type="Google" id="ProtNLM"/>
    </source>
</evidence>
<protein>
    <recommendedName>
        <fullName evidence="4">RiboL-PSP-HEPN domain-containing protein</fullName>
    </recommendedName>
</protein>
<organism evidence="2 3">
    <name type="scientific">Brevundimonas staleyi</name>
    <dbReference type="NCBI Taxonomy" id="74326"/>
    <lineage>
        <taxon>Bacteria</taxon>
        <taxon>Pseudomonadati</taxon>
        <taxon>Pseudomonadota</taxon>
        <taxon>Alphaproteobacteria</taxon>
        <taxon>Caulobacterales</taxon>
        <taxon>Caulobacteraceae</taxon>
        <taxon>Brevundimonas</taxon>
    </lineage>
</organism>